<organism evidence="1 2">
    <name type="scientific">Hamadaea flava</name>
    <dbReference type="NCBI Taxonomy" id="1742688"/>
    <lineage>
        <taxon>Bacteria</taxon>
        <taxon>Bacillati</taxon>
        <taxon>Actinomycetota</taxon>
        <taxon>Actinomycetes</taxon>
        <taxon>Micromonosporales</taxon>
        <taxon>Micromonosporaceae</taxon>
        <taxon>Hamadaea</taxon>
    </lineage>
</organism>
<sequence length="230" mass="23946">MRPGERRLRRHTTLLILAGPIVAGLLAMTGCGGGTPPIDRTDLVNDLAARLNQPPAADYTARYQLAGGAMATVTQSKEPRRTAYQWTGGSMILTPQATTKCSGAPAVCTMTAAPASATPQADATELLKHGLLSAQKVSALLTAAALDLRSDIQQRDTTIAGRPASCVEASGEKNGKTYDFEVCVTTDNVLGSFIGTVDGTPIEFAMTQYSASAAEDSFATTEPQPSISAL</sequence>
<comment type="caution">
    <text evidence="1">The sequence shown here is derived from an EMBL/GenBank/DDBJ whole genome shotgun (WGS) entry which is preliminary data.</text>
</comment>
<evidence type="ECO:0000313" key="2">
    <source>
        <dbReference type="Proteomes" id="UP001595816"/>
    </source>
</evidence>
<proteinExistence type="predicted"/>
<dbReference type="Proteomes" id="UP001595816">
    <property type="component" value="Unassembled WGS sequence"/>
</dbReference>
<reference evidence="2" key="1">
    <citation type="journal article" date="2019" name="Int. J. Syst. Evol. Microbiol.">
        <title>The Global Catalogue of Microorganisms (GCM) 10K type strain sequencing project: providing services to taxonomists for standard genome sequencing and annotation.</title>
        <authorList>
            <consortium name="The Broad Institute Genomics Platform"/>
            <consortium name="The Broad Institute Genome Sequencing Center for Infectious Disease"/>
            <person name="Wu L."/>
            <person name="Ma J."/>
        </authorList>
    </citation>
    <scope>NUCLEOTIDE SEQUENCE [LARGE SCALE GENOMIC DNA]</scope>
    <source>
        <strain evidence="2">CGMCC 4.7289</strain>
    </source>
</reference>
<dbReference type="EMBL" id="JBHSAY010000003">
    <property type="protein sequence ID" value="MFC4129856.1"/>
    <property type="molecule type" value="Genomic_DNA"/>
</dbReference>
<name>A0ABV8LG25_9ACTN</name>
<accession>A0ABV8LG25</accession>
<dbReference type="PROSITE" id="PS51257">
    <property type="entry name" value="PROKAR_LIPOPROTEIN"/>
    <property type="match status" value="1"/>
</dbReference>
<protein>
    <recommendedName>
        <fullName evidence="3">Lipoprotein</fullName>
    </recommendedName>
</protein>
<evidence type="ECO:0008006" key="3">
    <source>
        <dbReference type="Google" id="ProtNLM"/>
    </source>
</evidence>
<gene>
    <name evidence="1" type="ORF">ACFOZ4_04485</name>
</gene>
<evidence type="ECO:0000313" key="1">
    <source>
        <dbReference type="EMBL" id="MFC4129856.1"/>
    </source>
</evidence>
<dbReference type="RefSeq" id="WP_253760095.1">
    <property type="nucleotide sequence ID" value="NZ_JAMZDZ010000001.1"/>
</dbReference>
<keyword evidence="2" id="KW-1185">Reference proteome</keyword>